<evidence type="ECO:0000313" key="3">
    <source>
        <dbReference type="Proteomes" id="UP000332594"/>
    </source>
</evidence>
<name>A0A485B920_RAOTE</name>
<dbReference type="AlphaFoldDB" id="A0A485B920"/>
<evidence type="ECO:0008006" key="4">
    <source>
        <dbReference type="Google" id="ProtNLM"/>
    </source>
</evidence>
<proteinExistence type="predicted"/>
<feature type="region of interest" description="Disordered" evidence="1">
    <location>
        <begin position="49"/>
        <end position="70"/>
    </location>
</feature>
<evidence type="ECO:0000313" key="2">
    <source>
        <dbReference type="EMBL" id="VFS69116.1"/>
    </source>
</evidence>
<sequence length="70" mass="7571">MQDLFVETIALQRIALFTKLVARGDCSVDEKDVAIAWLGELTEALSRKLDENEANSPQSGGISRGGCGFQ</sequence>
<dbReference type="Proteomes" id="UP000332594">
    <property type="component" value="Unassembled WGS sequence"/>
</dbReference>
<reference evidence="2 3" key="1">
    <citation type="submission" date="2019-03" db="EMBL/GenBank/DDBJ databases">
        <authorList>
            <consortium name="Pathogen Informatics"/>
        </authorList>
    </citation>
    <scope>NUCLEOTIDE SEQUENCE [LARGE SCALE GENOMIC DNA]</scope>
    <source>
        <strain evidence="2 3">NCTC13038</strain>
    </source>
</reference>
<organism evidence="2 3">
    <name type="scientific">Raoultella terrigena</name>
    <name type="common">Klebsiella terrigena</name>
    <dbReference type="NCBI Taxonomy" id="577"/>
    <lineage>
        <taxon>Bacteria</taxon>
        <taxon>Pseudomonadati</taxon>
        <taxon>Pseudomonadota</taxon>
        <taxon>Gammaproteobacteria</taxon>
        <taxon>Enterobacterales</taxon>
        <taxon>Enterobacteriaceae</taxon>
        <taxon>Klebsiella/Raoultella group</taxon>
        <taxon>Raoultella</taxon>
    </lineage>
</organism>
<accession>A0A485B920</accession>
<dbReference type="EMBL" id="CAADJG010000002">
    <property type="protein sequence ID" value="VFS69116.1"/>
    <property type="molecule type" value="Genomic_DNA"/>
</dbReference>
<gene>
    <name evidence="2" type="ORF">NCTC13038_01633</name>
</gene>
<evidence type="ECO:0000256" key="1">
    <source>
        <dbReference type="SAM" id="MobiDB-lite"/>
    </source>
</evidence>
<protein>
    <recommendedName>
        <fullName evidence="4">Levan regulatory protein</fullName>
    </recommendedName>
</protein>